<feature type="signal peptide" evidence="1">
    <location>
        <begin position="1"/>
        <end position="23"/>
    </location>
</feature>
<dbReference type="EMBL" id="CM029044">
    <property type="protein sequence ID" value="KAG2606444.1"/>
    <property type="molecule type" value="Genomic_DNA"/>
</dbReference>
<evidence type="ECO:0000313" key="6">
    <source>
        <dbReference type="EMBL" id="KAG2606444.1"/>
    </source>
</evidence>
<dbReference type="PANTHER" id="PTHR31676">
    <property type="entry name" value="T31J12.3 PROTEIN-RELATED"/>
    <property type="match status" value="1"/>
</dbReference>
<evidence type="ECO:0000313" key="2">
    <source>
        <dbReference type="EMBL" id="KAG2606438.1"/>
    </source>
</evidence>
<dbReference type="PANTHER" id="PTHR31676:SF92">
    <property type="entry name" value="XYLANASE INHIBITOR C-TERMINAL DOMAIN-CONTAINING PROTEIN"/>
    <property type="match status" value="1"/>
</dbReference>
<evidence type="ECO:0000313" key="4">
    <source>
        <dbReference type="EMBL" id="KAG2606440.1"/>
    </source>
</evidence>
<dbReference type="Pfam" id="PF04398">
    <property type="entry name" value="DUF538"/>
    <property type="match status" value="1"/>
</dbReference>
<sequence length="153" mass="16656">MAKQQILLLILVASIHHIAYAAAATTSANLMADATTTAYDILEKNNFPRGLLPKGVRSYILNPDGKLEVTLSRECRFPVNLGGQRFNLQFASTFGGVIHAGSITEVYGVDVQVKYAWLGFSQVDRAGDQLTFHVQQFTQSFPVSGFAESPSCT</sequence>
<evidence type="ECO:0000313" key="8">
    <source>
        <dbReference type="Proteomes" id="UP000823388"/>
    </source>
</evidence>
<feature type="chain" id="PRO_5036274796" evidence="1">
    <location>
        <begin position="24"/>
        <end position="153"/>
    </location>
</feature>
<evidence type="ECO:0000313" key="3">
    <source>
        <dbReference type="EMBL" id="KAG2606439.1"/>
    </source>
</evidence>
<dbReference type="Proteomes" id="UP000823388">
    <property type="component" value="Chromosome 4N"/>
</dbReference>
<accession>A0A8T0TA00</accession>
<dbReference type="EMBL" id="CM029044">
    <property type="protein sequence ID" value="KAG2606438.1"/>
    <property type="molecule type" value="Genomic_DNA"/>
</dbReference>
<evidence type="ECO:0000313" key="5">
    <source>
        <dbReference type="EMBL" id="KAG2606443.1"/>
    </source>
</evidence>
<keyword evidence="1" id="KW-0732">Signal</keyword>
<reference evidence="2" key="1">
    <citation type="submission" date="2020-05" db="EMBL/GenBank/DDBJ databases">
        <title>WGS assembly of Panicum virgatum.</title>
        <authorList>
            <person name="Lovell J.T."/>
            <person name="Jenkins J."/>
            <person name="Shu S."/>
            <person name="Juenger T.E."/>
            <person name="Schmutz J."/>
        </authorList>
    </citation>
    <scope>NUCLEOTIDE SEQUENCE</scope>
    <source>
        <strain evidence="2">AP13</strain>
    </source>
</reference>
<protein>
    <submittedName>
        <fullName evidence="2">Uncharacterized protein</fullName>
    </submittedName>
</protein>
<dbReference type="Gene3D" id="2.30.240.10">
    <property type="entry name" value="At5g01610-like"/>
    <property type="match status" value="1"/>
</dbReference>
<dbReference type="AlphaFoldDB" id="A0A8T0TA00"/>
<dbReference type="EMBL" id="CM029044">
    <property type="protein sequence ID" value="KAG2606445.1"/>
    <property type="molecule type" value="Genomic_DNA"/>
</dbReference>
<evidence type="ECO:0000256" key="1">
    <source>
        <dbReference type="SAM" id="SignalP"/>
    </source>
</evidence>
<dbReference type="InterPro" id="IPR007493">
    <property type="entry name" value="DUF538"/>
</dbReference>
<keyword evidence="8" id="KW-1185">Reference proteome</keyword>
<dbReference type="EMBL" id="CM029044">
    <property type="protein sequence ID" value="KAG2606443.1"/>
    <property type="molecule type" value="Genomic_DNA"/>
</dbReference>
<dbReference type="EMBL" id="CM029044">
    <property type="protein sequence ID" value="KAG2606440.1"/>
    <property type="molecule type" value="Genomic_DNA"/>
</dbReference>
<gene>
    <name evidence="2" type="ORF">PVAP13_4NG000733</name>
    <name evidence="3" type="ORF">PVAP13_4NG000744</name>
    <name evidence="4" type="ORF">PVAP13_4NG000755</name>
    <name evidence="5" type="ORF">PVAP13_4NG210411</name>
    <name evidence="6" type="ORF">PVAP13_4NG210422</name>
    <name evidence="7" type="ORF">PVAP13_4NG210433</name>
</gene>
<dbReference type="SUPFAM" id="SSF141562">
    <property type="entry name" value="At5g01610-like"/>
    <property type="match status" value="1"/>
</dbReference>
<organism evidence="2 8">
    <name type="scientific">Panicum virgatum</name>
    <name type="common">Blackwell switchgrass</name>
    <dbReference type="NCBI Taxonomy" id="38727"/>
    <lineage>
        <taxon>Eukaryota</taxon>
        <taxon>Viridiplantae</taxon>
        <taxon>Streptophyta</taxon>
        <taxon>Embryophyta</taxon>
        <taxon>Tracheophyta</taxon>
        <taxon>Spermatophyta</taxon>
        <taxon>Magnoliopsida</taxon>
        <taxon>Liliopsida</taxon>
        <taxon>Poales</taxon>
        <taxon>Poaceae</taxon>
        <taxon>PACMAD clade</taxon>
        <taxon>Panicoideae</taxon>
        <taxon>Panicodae</taxon>
        <taxon>Paniceae</taxon>
        <taxon>Panicinae</taxon>
        <taxon>Panicum</taxon>
        <taxon>Panicum sect. Hiantes</taxon>
    </lineage>
</organism>
<name>A0A8T0TA00_PANVG</name>
<proteinExistence type="predicted"/>
<comment type="caution">
    <text evidence="2">The sequence shown here is derived from an EMBL/GenBank/DDBJ whole genome shotgun (WGS) entry which is preliminary data.</text>
</comment>
<dbReference type="EMBL" id="CM029044">
    <property type="protein sequence ID" value="KAG2606439.1"/>
    <property type="molecule type" value="Genomic_DNA"/>
</dbReference>
<dbReference type="InterPro" id="IPR036758">
    <property type="entry name" value="At5g01610-like"/>
</dbReference>
<dbReference type="OrthoDB" id="674545at2759"/>
<evidence type="ECO:0000313" key="7">
    <source>
        <dbReference type="EMBL" id="KAG2606445.1"/>
    </source>
</evidence>